<evidence type="ECO:0000256" key="1">
    <source>
        <dbReference type="ARBA" id="ARBA00004442"/>
    </source>
</evidence>
<dbReference type="Gene3D" id="1.20.1600.10">
    <property type="entry name" value="Outer membrane efflux proteins (OEP)"/>
    <property type="match status" value="1"/>
</dbReference>
<evidence type="ECO:0000256" key="2">
    <source>
        <dbReference type="ARBA" id="ARBA00007613"/>
    </source>
</evidence>
<evidence type="ECO:0000256" key="5">
    <source>
        <dbReference type="ARBA" id="ARBA00022692"/>
    </source>
</evidence>
<evidence type="ECO:0000313" key="9">
    <source>
        <dbReference type="Proteomes" id="UP000243588"/>
    </source>
</evidence>
<evidence type="ECO:0000256" key="3">
    <source>
        <dbReference type="ARBA" id="ARBA00022448"/>
    </source>
</evidence>
<dbReference type="RefSeq" id="WP_090405672.1">
    <property type="nucleotide sequence ID" value="NZ_FNDQ01000003.1"/>
</dbReference>
<dbReference type="Pfam" id="PF02321">
    <property type="entry name" value="OEP"/>
    <property type="match status" value="2"/>
</dbReference>
<comment type="similarity">
    <text evidence="2">Belongs to the outer membrane factor (OMF) (TC 1.B.17) family.</text>
</comment>
<dbReference type="GO" id="GO:0015288">
    <property type="term" value="F:porin activity"/>
    <property type="evidence" value="ECO:0007669"/>
    <property type="project" value="TreeGrafter"/>
</dbReference>
<keyword evidence="5" id="KW-0812">Transmembrane</keyword>
<keyword evidence="6" id="KW-0472">Membrane</keyword>
<dbReference type="GO" id="GO:1990281">
    <property type="term" value="C:efflux pump complex"/>
    <property type="evidence" value="ECO:0007669"/>
    <property type="project" value="TreeGrafter"/>
</dbReference>
<keyword evidence="4" id="KW-1134">Transmembrane beta strand</keyword>
<evidence type="ECO:0000256" key="6">
    <source>
        <dbReference type="ARBA" id="ARBA00023136"/>
    </source>
</evidence>
<evidence type="ECO:0000256" key="7">
    <source>
        <dbReference type="ARBA" id="ARBA00023237"/>
    </source>
</evidence>
<dbReference type="STRING" id="702745.SAMN05421818_103102"/>
<protein>
    <submittedName>
        <fullName evidence="8">Outer membrane protein TolC</fullName>
    </submittedName>
</protein>
<keyword evidence="9" id="KW-1185">Reference proteome</keyword>
<accession>A0A1G8C3N5</accession>
<dbReference type="Proteomes" id="UP000243588">
    <property type="component" value="Unassembled WGS sequence"/>
</dbReference>
<keyword evidence="7" id="KW-0998">Cell outer membrane</keyword>
<proteinExistence type="inferred from homology"/>
<sequence length="440" mass="49577">MNRYTLTSVLLLFSFFAIAQNRELSLKDALLHALEFKAEAKIADLDITNSQYQIEEVRANALPHLNIEANVVNNPLIQKMPLTLGDQTQMIPVNLKWNSQATATVSQVLFNQAVFMGLKAARTAKDFYIINKELTDELIIEKVSTTYYQVFQAKEMLSTIETTIASTTKIMKIIEDLHKNGLATQIDLDRTKVSLSNLQAQRQQIVNAVDLQQNALKFLIGMDLNEEITLANNSFEIDESIVLLDNKIDNRTEIHLLEKQKDLLNYKKKASQADYYPSLAAFGTMNYQGTGSEFVWGKKPSEGVFWTNNAMVGLSLKVPVFNGFETRAKVRQVKIELDKIDVQLQDTKNALTLAFKNAQKSLENSLISINIQKDNVELAKSILSNIQNNYKHGLATLTDLLNAENAFTQAENNYTTSILDYKLSEIQLIKAQGELKSLLD</sequence>
<dbReference type="GO" id="GO:0009279">
    <property type="term" value="C:cell outer membrane"/>
    <property type="evidence" value="ECO:0007669"/>
    <property type="project" value="UniProtKB-SubCell"/>
</dbReference>
<name>A0A1G8C3N5_9FLAO</name>
<dbReference type="InterPro" id="IPR051906">
    <property type="entry name" value="TolC-like"/>
</dbReference>
<dbReference type="GO" id="GO:0015562">
    <property type="term" value="F:efflux transmembrane transporter activity"/>
    <property type="evidence" value="ECO:0007669"/>
    <property type="project" value="InterPro"/>
</dbReference>
<comment type="subcellular location">
    <subcellularLocation>
        <location evidence="1">Cell outer membrane</location>
    </subcellularLocation>
</comment>
<reference evidence="9" key="1">
    <citation type="submission" date="2016-10" db="EMBL/GenBank/DDBJ databases">
        <authorList>
            <person name="Varghese N."/>
            <person name="Submissions S."/>
        </authorList>
    </citation>
    <scope>NUCLEOTIDE SEQUENCE [LARGE SCALE GENOMIC DNA]</scope>
    <source>
        <strain evidence="9">DSM 23313</strain>
    </source>
</reference>
<evidence type="ECO:0000313" key="8">
    <source>
        <dbReference type="EMBL" id="SDH39908.1"/>
    </source>
</evidence>
<dbReference type="EMBL" id="FNDQ01000003">
    <property type="protein sequence ID" value="SDH39908.1"/>
    <property type="molecule type" value="Genomic_DNA"/>
</dbReference>
<organism evidence="8 9">
    <name type="scientific">Myroides phaeus</name>
    <dbReference type="NCBI Taxonomy" id="702745"/>
    <lineage>
        <taxon>Bacteria</taxon>
        <taxon>Pseudomonadati</taxon>
        <taxon>Bacteroidota</taxon>
        <taxon>Flavobacteriia</taxon>
        <taxon>Flavobacteriales</taxon>
        <taxon>Flavobacteriaceae</taxon>
        <taxon>Myroides</taxon>
    </lineage>
</organism>
<dbReference type="PANTHER" id="PTHR30026">
    <property type="entry name" value="OUTER MEMBRANE PROTEIN TOLC"/>
    <property type="match status" value="1"/>
</dbReference>
<dbReference type="PANTHER" id="PTHR30026:SF20">
    <property type="entry name" value="OUTER MEMBRANE PROTEIN TOLC"/>
    <property type="match status" value="1"/>
</dbReference>
<gene>
    <name evidence="8" type="ORF">SAMN05421818_103102</name>
</gene>
<dbReference type="InterPro" id="IPR003423">
    <property type="entry name" value="OMP_efflux"/>
</dbReference>
<dbReference type="AlphaFoldDB" id="A0A1G8C3N5"/>
<evidence type="ECO:0000256" key="4">
    <source>
        <dbReference type="ARBA" id="ARBA00022452"/>
    </source>
</evidence>
<keyword evidence="3" id="KW-0813">Transport</keyword>
<dbReference type="SUPFAM" id="SSF56954">
    <property type="entry name" value="Outer membrane efflux proteins (OEP)"/>
    <property type="match status" value="1"/>
</dbReference>